<evidence type="ECO:0000313" key="2">
    <source>
        <dbReference type="Proteomes" id="UP000692954"/>
    </source>
</evidence>
<evidence type="ECO:0000313" key="1">
    <source>
        <dbReference type="EMBL" id="CAD8123716.1"/>
    </source>
</evidence>
<keyword evidence="2" id="KW-1185">Reference proteome</keyword>
<dbReference type="EMBL" id="CAJJDN010000146">
    <property type="protein sequence ID" value="CAD8123716.1"/>
    <property type="molecule type" value="Genomic_DNA"/>
</dbReference>
<dbReference type="AlphaFoldDB" id="A0A8S1R6H4"/>
<proteinExistence type="predicted"/>
<organism evidence="1 2">
    <name type="scientific">Paramecium sonneborni</name>
    <dbReference type="NCBI Taxonomy" id="65129"/>
    <lineage>
        <taxon>Eukaryota</taxon>
        <taxon>Sar</taxon>
        <taxon>Alveolata</taxon>
        <taxon>Ciliophora</taxon>
        <taxon>Intramacronucleata</taxon>
        <taxon>Oligohymenophorea</taxon>
        <taxon>Peniculida</taxon>
        <taxon>Parameciidae</taxon>
        <taxon>Paramecium</taxon>
    </lineage>
</organism>
<comment type="caution">
    <text evidence="1">The sequence shown here is derived from an EMBL/GenBank/DDBJ whole genome shotgun (WGS) entry which is preliminary data.</text>
</comment>
<accession>A0A8S1R6H4</accession>
<gene>
    <name evidence="1" type="ORF">PSON_ATCC_30995.1.T1460143</name>
</gene>
<protein>
    <submittedName>
        <fullName evidence="1">Uncharacterized protein</fullName>
    </submittedName>
</protein>
<dbReference type="Proteomes" id="UP000692954">
    <property type="component" value="Unassembled WGS sequence"/>
</dbReference>
<name>A0A8S1R6H4_9CILI</name>
<reference evidence="1" key="1">
    <citation type="submission" date="2021-01" db="EMBL/GenBank/DDBJ databases">
        <authorList>
            <consortium name="Genoscope - CEA"/>
            <person name="William W."/>
        </authorList>
    </citation>
    <scope>NUCLEOTIDE SEQUENCE</scope>
</reference>
<sequence>MLKIQNKLQLGIEIDNKFLIDSERLQIQIYRIQIMIKGLHYLSFMQ</sequence>